<dbReference type="Proteomes" id="UP000019335">
    <property type="component" value="Chromosome 13"/>
</dbReference>
<keyword evidence="2" id="KW-1185">Reference proteome</keyword>
<proteinExistence type="predicted"/>
<reference evidence="1 2" key="1">
    <citation type="journal article" date="2014" name="Mol. Plant">
        <title>Chromosome Scale Genome Assembly and Transcriptome Profiling of Nannochloropsis gaditana in Nitrogen Depletion.</title>
        <authorList>
            <person name="Corteggiani Carpinelli E."/>
            <person name="Telatin A."/>
            <person name="Vitulo N."/>
            <person name="Forcato C."/>
            <person name="D'Angelo M."/>
            <person name="Schiavon R."/>
            <person name="Vezzi A."/>
            <person name="Giacometti G.M."/>
            <person name="Morosinotto T."/>
            <person name="Valle G."/>
        </authorList>
    </citation>
    <scope>NUCLEOTIDE SEQUENCE [LARGE SCALE GENOMIC DNA]</scope>
    <source>
        <strain evidence="1 2">B-31</strain>
    </source>
</reference>
<dbReference type="Pfam" id="PF09366">
    <property type="entry name" value="DUF1997"/>
    <property type="match status" value="1"/>
</dbReference>
<accession>W7TV56</accession>
<organism evidence="1 2">
    <name type="scientific">Nannochloropsis gaditana</name>
    <dbReference type="NCBI Taxonomy" id="72520"/>
    <lineage>
        <taxon>Eukaryota</taxon>
        <taxon>Sar</taxon>
        <taxon>Stramenopiles</taxon>
        <taxon>Ochrophyta</taxon>
        <taxon>Eustigmatophyceae</taxon>
        <taxon>Eustigmatales</taxon>
        <taxon>Monodopsidaceae</taxon>
        <taxon>Nannochloropsis</taxon>
    </lineage>
</organism>
<evidence type="ECO:0000313" key="1">
    <source>
        <dbReference type="EMBL" id="EWM24481.1"/>
    </source>
</evidence>
<name>W7TV56_9STRA</name>
<dbReference type="AlphaFoldDB" id="W7TV56"/>
<comment type="caution">
    <text evidence="1">The sequence shown here is derived from an EMBL/GenBank/DDBJ whole genome shotgun (WGS) entry which is preliminary data.</text>
</comment>
<evidence type="ECO:0000313" key="2">
    <source>
        <dbReference type="Proteomes" id="UP000019335"/>
    </source>
</evidence>
<sequence length="146" mass="16280">MAPIQFFTASIVPVVDVRLTVDAVAGTAVIRAISGQVKHSTKPLDLKEAQEAGYVHTGPGRFDELSFQMDTTNIVSWQKVDDRTVALTSRIEMEISMEKPGWMLVPSSMMNRVGSMVLHRILKKTLPEFLDRIKNGYTGWEGEMVV</sequence>
<dbReference type="OrthoDB" id="426136at2759"/>
<dbReference type="EMBL" id="AZIL01001224">
    <property type="protein sequence ID" value="EWM24481.1"/>
    <property type="molecule type" value="Genomic_DNA"/>
</dbReference>
<gene>
    <name evidence="1" type="ORF">Naga_100633g1</name>
</gene>
<protein>
    <submittedName>
        <fullName evidence="1">Uncharacterized protein</fullName>
    </submittedName>
</protein>
<dbReference type="InterPro" id="IPR018971">
    <property type="entry name" value="DUF1997"/>
</dbReference>